<feature type="region of interest" description="Disordered" evidence="6">
    <location>
        <begin position="220"/>
        <end position="249"/>
    </location>
</feature>
<dbReference type="Gene3D" id="4.10.950.10">
    <property type="entry name" value="Ribosomal protein L2, domain 3"/>
    <property type="match status" value="1"/>
</dbReference>
<dbReference type="HAMAP" id="MF_01320_B">
    <property type="entry name" value="Ribosomal_uL2_B"/>
    <property type="match status" value="1"/>
</dbReference>
<dbReference type="InterPro" id="IPR022669">
    <property type="entry name" value="Ribosomal_uL2_C"/>
</dbReference>
<evidence type="ECO:0000256" key="2">
    <source>
        <dbReference type="ARBA" id="ARBA00022980"/>
    </source>
</evidence>
<dbReference type="AlphaFoldDB" id="A0A2M7BYP5"/>
<evidence type="ECO:0000259" key="8">
    <source>
        <dbReference type="SMART" id="SM01383"/>
    </source>
</evidence>
<evidence type="ECO:0000256" key="6">
    <source>
        <dbReference type="SAM" id="MobiDB-lite"/>
    </source>
</evidence>
<dbReference type="Gene3D" id="2.30.30.30">
    <property type="match status" value="1"/>
</dbReference>
<dbReference type="EMBL" id="PEUV01000016">
    <property type="protein sequence ID" value="PIV12788.1"/>
    <property type="molecule type" value="Genomic_DNA"/>
</dbReference>
<feature type="domain" description="Large ribosomal subunit protein uL2 C-terminal" evidence="7">
    <location>
        <begin position="122"/>
        <end position="251"/>
    </location>
</feature>
<evidence type="ECO:0000256" key="5">
    <source>
        <dbReference type="HAMAP-Rule" id="MF_01320"/>
    </source>
</evidence>
<evidence type="ECO:0000256" key="3">
    <source>
        <dbReference type="ARBA" id="ARBA00023274"/>
    </source>
</evidence>
<proteinExistence type="inferred from homology"/>
<dbReference type="GO" id="GO:0016740">
    <property type="term" value="F:transferase activity"/>
    <property type="evidence" value="ECO:0007669"/>
    <property type="project" value="InterPro"/>
</dbReference>
<comment type="caution">
    <text evidence="9">The sequence shown here is derived from an EMBL/GenBank/DDBJ whole genome shotgun (WGS) entry which is preliminary data.</text>
</comment>
<dbReference type="NCBIfam" id="TIGR01171">
    <property type="entry name" value="rplB_bact"/>
    <property type="match status" value="1"/>
</dbReference>
<evidence type="ECO:0000313" key="10">
    <source>
        <dbReference type="Proteomes" id="UP000230324"/>
    </source>
</evidence>
<comment type="subunit">
    <text evidence="5">Part of the 50S ribosomal subunit. Forms a bridge to the 30S subunit in the 70S ribosome.</text>
</comment>
<dbReference type="PIRSF" id="PIRSF002158">
    <property type="entry name" value="Ribosomal_L2"/>
    <property type="match status" value="1"/>
</dbReference>
<dbReference type="GO" id="GO:0006412">
    <property type="term" value="P:translation"/>
    <property type="evidence" value="ECO:0007669"/>
    <property type="project" value="UniProtKB-UniRule"/>
</dbReference>
<dbReference type="Proteomes" id="UP000230324">
    <property type="component" value="Unassembled WGS sequence"/>
</dbReference>
<dbReference type="SMART" id="SM01382">
    <property type="entry name" value="Ribosomal_L2_C"/>
    <property type="match status" value="1"/>
</dbReference>
<comment type="function">
    <text evidence="5">One of the primary rRNA binding proteins. Required for association of the 30S and 50S subunits to form the 70S ribosome, for tRNA binding and peptide bond formation. It has been suggested to have peptidyltransferase activity; this is somewhat controversial. Makes several contacts with the 16S rRNA in the 70S ribosome.</text>
</comment>
<dbReference type="FunFam" id="4.10.950.10:FF:000001">
    <property type="entry name" value="50S ribosomal protein L2"/>
    <property type="match status" value="1"/>
</dbReference>
<organism evidence="9 10">
    <name type="scientific">Candidatus Nealsonbacteria bacterium CG03_land_8_20_14_0_80_36_12</name>
    <dbReference type="NCBI Taxonomy" id="1974701"/>
    <lineage>
        <taxon>Bacteria</taxon>
        <taxon>Candidatus Nealsoniibacteriota</taxon>
    </lineage>
</organism>
<dbReference type="SUPFAM" id="SSF50104">
    <property type="entry name" value="Translation proteins SH3-like domain"/>
    <property type="match status" value="1"/>
</dbReference>
<keyword evidence="5" id="KW-0699">rRNA-binding</keyword>
<dbReference type="GO" id="GO:0003735">
    <property type="term" value="F:structural constituent of ribosome"/>
    <property type="evidence" value="ECO:0007669"/>
    <property type="project" value="InterPro"/>
</dbReference>
<dbReference type="FunFam" id="2.40.50.140:FF:000003">
    <property type="entry name" value="50S ribosomal protein L2"/>
    <property type="match status" value="1"/>
</dbReference>
<evidence type="ECO:0000256" key="4">
    <source>
        <dbReference type="ARBA" id="ARBA00035242"/>
    </source>
</evidence>
<dbReference type="PROSITE" id="PS00467">
    <property type="entry name" value="RIBOSOMAL_L2"/>
    <property type="match status" value="1"/>
</dbReference>
<feature type="compositionally biased region" description="Polar residues" evidence="6">
    <location>
        <begin position="1"/>
        <end position="10"/>
    </location>
</feature>
<feature type="region of interest" description="Disordered" evidence="6">
    <location>
        <begin position="1"/>
        <end position="25"/>
    </location>
</feature>
<dbReference type="Pfam" id="PF03947">
    <property type="entry name" value="Ribosomal_L2_C"/>
    <property type="match status" value="1"/>
</dbReference>
<keyword evidence="2 5" id="KW-0689">Ribosomal protein</keyword>
<gene>
    <name evidence="5" type="primary">rplB</name>
    <name evidence="9" type="ORF">COS47_00725</name>
</gene>
<dbReference type="FunFam" id="2.30.30.30:FF:000001">
    <property type="entry name" value="50S ribosomal protein L2"/>
    <property type="match status" value="1"/>
</dbReference>
<evidence type="ECO:0000259" key="7">
    <source>
        <dbReference type="SMART" id="SM01382"/>
    </source>
</evidence>
<dbReference type="InterPro" id="IPR014726">
    <property type="entry name" value="Ribosomal_uL2_dom3"/>
</dbReference>
<protein>
    <recommendedName>
        <fullName evidence="4 5">Large ribosomal subunit protein uL2</fullName>
    </recommendedName>
</protein>
<feature type="domain" description="Large ribosomal subunit protein uL2 RNA-binding" evidence="8">
    <location>
        <begin position="40"/>
        <end position="116"/>
    </location>
</feature>
<dbReference type="InterPro" id="IPR014722">
    <property type="entry name" value="Rib_uL2_dom2"/>
</dbReference>
<dbReference type="InterPro" id="IPR002171">
    <property type="entry name" value="Ribosomal_uL2"/>
</dbReference>
<evidence type="ECO:0000313" key="9">
    <source>
        <dbReference type="EMBL" id="PIV12788.1"/>
    </source>
</evidence>
<evidence type="ECO:0000256" key="1">
    <source>
        <dbReference type="ARBA" id="ARBA00005636"/>
    </source>
</evidence>
<dbReference type="Pfam" id="PF00181">
    <property type="entry name" value="Ribosomal_L2_N"/>
    <property type="match status" value="1"/>
</dbReference>
<dbReference type="InterPro" id="IPR022666">
    <property type="entry name" value="Ribosomal_uL2_RNA-bd_dom"/>
</dbReference>
<dbReference type="SUPFAM" id="SSF50249">
    <property type="entry name" value="Nucleic acid-binding proteins"/>
    <property type="match status" value="1"/>
</dbReference>
<dbReference type="PANTHER" id="PTHR13691">
    <property type="entry name" value="RIBOSOMAL PROTEIN L2"/>
    <property type="match status" value="1"/>
</dbReference>
<dbReference type="InterPro" id="IPR008991">
    <property type="entry name" value="Translation_prot_SH3-like_sf"/>
</dbReference>
<dbReference type="GO" id="GO:0015934">
    <property type="term" value="C:large ribosomal subunit"/>
    <property type="evidence" value="ECO:0007669"/>
    <property type="project" value="InterPro"/>
</dbReference>
<reference evidence="10" key="1">
    <citation type="submission" date="2017-09" db="EMBL/GenBank/DDBJ databases">
        <title>Depth-based differentiation of microbial function through sediment-hosted aquifers and enrichment of novel symbionts in the deep terrestrial subsurface.</title>
        <authorList>
            <person name="Probst A.J."/>
            <person name="Ladd B."/>
            <person name="Jarett J.K."/>
            <person name="Geller-Mcgrath D.E."/>
            <person name="Sieber C.M.K."/>
            <person name="Emerson J.B."/>
            <person name="Anantharaman K."/>
            <person name="Thomas B.C."/>
            <person name="Malmstrom R."/>
            <person name="Stieglmeier M."/>
            <person name="Klingl A."/>
            <person name="Woyke T."/>
            <person name="Ryan C.M."/>
            <person name="Banfield J.F."/>
        </authorList>
    </citation>
    <scope>NUCLEOTIDE SEQUENCE [LARGE SCALE GENOMIC DNA]</scope>
</reference>
<dbReference type="InterPro" id="IPR012340">
    <property type="entry name" value="NA-bd_OB-fold"/>
</dbReference>
<sequence>MKIYKPTTSARRGMSKVDTSKLTKKRPEKSLVLPLKKKAGRGFSGRITVRHRGGGAKRLYRIIDFAQKKLNIPGKILSLEYDPNRSAFIALVEYQDGEKKYILAPQGLKVGDEIIFAEKTEIKIGNRTKLKNIPVGTEVYNIEIEPGGGGKLIRAAGSSAKILVQEGKFTQLEMPSREIRKVSQECFATIGSVSNPEHRFIRIGKAGRAYHMGRRPSVRGVAMNPKDHPHGGGEGRAPIGLSRPKTPWGKAALGVKTRKRKWTDKYVIKRRQKK</sequence>
<keyword evidence="5" id="KW-0694">RNA-binding</keyword>
<dbReference type="PANTHER" id="PTHR13691:SF5">
    <property type="entry name" value="LARGE RIBOSOMAL SUBUNIT PROTEIN UL2M"/>
    <property type="match status" value="1"/>
</dbReference>
<dbReference type="InterPro" id="IPR005880">
    <property type="entry name" value="Ribosomal_uL2_bac/org-type"/>
</dbReference>
<name>A0A2M7BYP5_9BACT</name>
<dbReference type="SMART" id="SM01383">
    <property type="entry name" value="Ribosomal_L2"/>
    <property type="match status" value="1"/>
</dbReference>
<dbReference type="Gene3D" id="2.40.50.140">
    <property type="entry name" value="Nucleic acid-binding proteins"/>
    <property type="match status" value="1"/>
</dbReference>
<accession>A0A2M7BYP5</accession>
<dbReference type="GO" id="GO:0019843">
    <property type="term" value="F:rRNA binding"/>
    <property type="evidence" value="ECO:0007669"/>
    <property type="project" value="UniProtKB-UniRule"/>
</dbReference>
<comment type="similarity">
    <text evidence="1 5">Belongs to the universal ribosomal protein uL2 family.</text>
</comment>
<keyword evidence="3 5" id="KW-0687">Ribonucleoprotein</keyword>
<dbReference type="InterPro" id="IPR022671">
    <property type="entry name" value="Ribosomal_uL2_CS"/>
</dbReference>